<evidence type="ECO:0000313" key="9">
    <source>
        <dbReference type="Proteomes" id="UP001380365"/>
    </source>
</evidence>
<name>A0ABU8Q2K9_9SPHN</name>
<accession>A0ABU8Q2K9</accession>
<dbReference type="InterPro" id="IPR043128">
    <property type="entry name" value="Rev_trsase/Diguanyl_cyclase"/>
</dbReference>
<dbReference type="EC" id="2.7.7.7" evidence="3"/>
<comment type="function">
    <text evidence="5">Poorly processive, error-prone DNA polymerase involved in untargeted mutagenesis. Copies undamaged DNA at stalled replication forks, which arise in vivo from mismatched or misaligned primer ends. These misaligned primers can be extended by PolIV. Exhibits no 3'-5' exonuclease (proofreading) activity. May be involved in translesional synthesis, in conjunction with the beta clamp from PolIII.</text>
</comment>
<dbReference type="Proteomes" id="UP001380365">
    <property type="component" value="Unassembled WGS sequence"/>
</dbReference>
<evidence type="ECO:0000259" key="7">
    <source>
        <dbReference type="PROSITE" id="PS50173"/>
    </source>
</evidence>
<comment type="similarity">
    <text evidence="1">Belongs to the DNA polymerase type-Y family.</text>
</comment>
<dbReference type="InterPro" id="IPR045443">
    <property type="entry name" value="DUF6504"/>
</dbReference>
<comment type="caution">
    <text evidence="8">The sequence shown here is derived from an EMBL/GenBank/DDBJ whole genome shotgun (WGS) entry which is preliminary data.</text>
</comment>
<protein>
    <recommendedName>
        <fullName evidence="3">DNA-directed DNA polymerase</fullName>
        <ecNumber evidence="3">2.7.7.7</ecNumber>
    </recommendedName>
</protein>
<dbReference type="Gene3D" id="3.40.1170.60">
    <property type="match status" value="1"/>
</dbReference>
<dbReference type="Pfam" id="PF11799">
    <property type="entry name" value="IMS_C"/>
    <property type="match status" value="1"/>
</dbReference>
<evidence type="ECO:0000256" key="4">
    <source>
        <dbReference type="ARBA" id="ARBA00022763"/>
    </source>
</evidence>
<dbReference type="InterPro" id="IPR001126">
    <property type="entry name" value="UmuC"/>
</dbReference>
<evidence type="ECO:0000313" key="8">
    <source>
        <dbReference type="EMBL" id="MEJ5093250.1"/>
    </source>
</evidence>
<organism evidence="8 9">
    <name type="scientific">Sphingomonas molluscorum</name>
    <dbReference type="NCBI Taxonomy" id="418184"/>
    <lineage>
        <taxon>Bacteria</taxon>
        <taxon>Pseudomonadati</taxon>
        <taxon>Pseudomonadota</taxon>
        <taxon>Alphaproteobacteria</taxon>
        <taxon>Sphingomonadales</taxon>
        <taxon>Sphingomonadaceae</taxon>
        <taxon>Sphingomonas</taxon>
    </lineage>
</organism>
<reference evidence="8 9" key="1">
    <citation type="submission" date="2023-12" db="EMBL/GenBank/DDBJ databases">
        <title>Gut-associated functions are favored during microbiome assembly across C. elegans life.</title>
        <authorList>
            <person name="Zimmermann J."/>
        </authorList>
    </citation>
    <scope>NUCLEOTIDE SEQUENCE [LARGE SCALE GENOMIC DNA]</scope>
    <source>
        <strain evidence="8 9">JUb134</strain>
    </source>
</reference>
<keyword evidence="9" id="KW-1185">Reference proteome</keyword>
<sequence>MKRVAALFLPDWPIDRLRQAERTVAPPEAGRSGSAFAAIGRVAEAERASQCSVPKEGGWRPGARWARAEVEAAIEQLPTHQRPPQRELGRTSVAADHPFKAEGPFKDVHRQGRPLDASPASAAWAADAEAVDRAIAALPLHQQPPFRELSRRSEVMDHPFKAMPPDEGGCSHHALAQPQAFPRSDRPTLAQMAAMPAVQYPGEGPHPDAHGREPIAGYAAAGRFFQTGRTLGDLVARVCVEEVPGRLAPVRDVVALVTVARQGGRVAIAAASPAAQALGLRPGMALTQARAQVPELQVRDADPAGDRADLRRLAMLLARRWTPVVDLSDPNGLLLDLTGVAHLHGGEVRMALRLVRLLARHGVNACVGIADTAGAAWALARQGGAVVRICPPGAQAEALDPLPVGLLRLPESAIELLARLGVTTIGQLRALPRGQLARRFGDAVLARLDQALGARAEPLDPVVPPERVQVRQRFAEPIATAEAIAHWLGELVPRLVAVLRKAGLGARQVELVLDRVDGVPQRLRIGLARASRDSEHLLRLLGRRIETVEPGYGIDAMALHVRRAEPLGAETLGAALVEDTPPDLGPLVDQIVNRIGAQRMWRVVPVESDVPERASTRVAPLDPTDTPAAQLREDDVRRLDGREADHPWHLRWPRPVRVLRRPERLDHVMAELPDQPPRRFTWRGVPHVVVHADGPERIAGEWWRRPAERDAVRDYFRVEDEHGHRFWLYRSGDGLRGETGDLSWWLQGMFA</sequence>
<dbReference type="PANTHER" id="PTHR35369">
    <property type="entry name" value="BLR3025 PROTEIN-RELATED"/>
    <property type="match status" value="1"/>
</dbReference>
<dbReference type="SUPFAM" id="SSF56672">
    <property type="entry name" value="DNA/RNA polymerases"/>
    <property type="match status" value="1"/>
</dbReference>
<evidence type="ECO:0000256" key="3">
    <source>
        <dbReference type="ARBA" id="ARBA00012417"/>
    </source>
</evidence>
<evidence type="ECO:0000256" key="5">
    <source>
        <dbReference type="ARBA" id="ARBA00025589"/>
    </source>
</evidence>
<keyword evidence="4" id="KW-0227">DNA damage</keyword>
<feature type="domain" description="UmuC" evidence="7">
    <location>
        <begin position="257"/>
        <end position="376"/>
    </location>
</feature>
<evidence type="ECO:0000256" key="6">
    <source>
        <dbReference type="ARBA" id="ARBA00049244"/>
    </source>
</evidence>
<dbReference type="InterPro" id="IPR017961">
    <property type="entry name" value="DNA_pol_Y-fam_little_finger"/>
</dbReference>
<dbReference type="EMBL" id="JBBGZA010000001">
    <property type="protein sequence ID" value="MEJ5093250.1"/>
    <property type="molecule type" value="Genomic_DNA"/>
</dbReference>
<dbReference type="Pfam" id="PF20114">
    <property type="entry name" value="DUF6504"/>
    <property type="match status" value="1"/>
</dbReference>
<proteinExistence type="inferred from homology"/>
<dbReference type="Pfam" id="PF00817">
    <property type="entry name" value="IMS"/>
    <property type="match status" value="1"/>
</dbReference>
<dbReference type="InterPro" id="IPR043502">
    <property type="entry name" value="DNA/RNA_pol_sf"/>
</dbReference>
<comment type="subunit">
    <text evidence="2">Monomer.</text>
</comment>
<dbReference type="RefSeq" id="WP_239555241.1">
    <property type="nucleotide sequence ID" value="NZ_JBBGZA010000001.1"/>
</dbReference>
<evidence type="ECO:0000256" key="1">
    <source>
        <dbReference type="ARBA" id="ARBA00010945"/>
    </source>
</evidence>
<dbReference type="PANTHER" id="PTHR35369:SF2">
    <property type="entry name" value="BLR3025 PROTEIN"/>
    <property type="match status" value="1"/>
</dbReference>
<dbReference type="InterPro" id="IPR050356">
    <property type="entry name" value="SulA_CellDiv_inhibitor"/>
</dbReference>
<dbReference type="Gene3D" id="3.30.70.270">
    <property type="match status" value="1"/>
</dbReference>
<evidence type="ECO:0000256" key="2">
    <source>
        <dbReference type="ARBA" id="ARBA00011245"/>
    </source>
</evidence>
<gene>
    <name evidence="8" type="ORF">WH159_01645</name>
</gene>
<dbReference type="CDD" id="cd03468">
    <property type="entry name" value="PolY_like"/>
    <property type="match status" value="1"/>
</dbReference>
<comment type="catalytic activity">
    <reaction evidence="6">
        <text>DNA(n) + a 2'-deoxyribonucleoside 5'-triphosphate = DNA(n+1) + diphosphate</text>
        <dbReference type="Rhea" id="RHEA:22508"/>
        <dbReference type="Rhea" id="RHEA-COMP:17339"/>
        <dbReference type="Rhea" id="RHEA-COMP:17340"/>
        <dbReference type="ChEBI" id="CHEBI:33019"/>
        <dbReference type="ChEBI" id="CHEBI:61560"/>
        <dbReference type="ChEBI" id="CHEBI:173112"/>
        <dbReference type="EC" id="2.7.7.7"/>
    </reaction>
</comment>
<dbReference type="PROSITE" id="PS50173">
    <property type="entry name" value="UMUC"/>
    <property type="match status" value="1"/>
</dbReference>